<organism evidence="1 2">
    <name type="scientific">Leptospira borgpetersenii str. 200701203</name>
    <dbReference type="NCBI Taxonomy" id="1193007"/>
    <lineage>
        <taxon>Bacteria</taxon>
        <taxon>Pseudomonadati</taxon>
        <taxon>Spirochaetota</taxon>
        <taxon>Spirochaetia</taxon>
        <taxon>Leptospirales</taxon>
        <taxon>Leptospiraceae</taxon>
        <taxon>Leptospira</taxon>
    </lineage>
</organism>
<gene>
    <name evidence="1" type="ORF">LEP1GSC123_4649</name>
</gene>
<dbReference type="EMBL" id="AKWO02000073">
    <property type="protein sequence ID" value="EMF99448.1"/>
    <property type="molecule type" value="Genomic_DNA"/>
</dbReference>
<reference evidence="1 2" key="1">
    <citation type="submission" date="2013-01" db="EMBL/GenBank/DDBJ databases">
        <authorList>
            <person name="Harkins D.M."/>
            <person name="Durkin A.S."/>
            <person name="Brinkac L.M."/>
            <person name="Haft D.H."/>
            <person name="Selengut J.D."/>
            <person name="Sanka R."/>
            <person name="DePew J."/>
            <person name="Purushe J."/>
            <person name="Picardeau M."/>
            <person name="Werts C."/>
            <person name="Goarant C."/>
            <person name="Vinetz J.M."/>
            <person name="Sutton G.G."/>
            <person name="Nierman W.C."/>
            <person name="Fouts D.E."/>
        </authorList>
    </citation>
    <scope>NUCLEOTIDE SEQUENCE [LARGE SCALE GENOMIC DNA]</scope>
    <source>
        <strain evidence="1 2">200701203</strain>
    </source>
</reference>
<dbReference type="AlphaFoldDB" id="M3GX82"/>
<name>M3GX82_LEPBO</name>
<protein>
    <submittedName>
        <fullName evidence="1">Uncharacterized protein</fullName>
    </submittedName>
</protein>
<evidence type="ECO:0000313" key="1">
    <source>
        <dbReference type="EMBL" id="EMF99448.1"/>
    </source>
</evidence>
<accession>M3GX82</accession>
<dbReference type="Proteomes" id="UP000011783">
    <property type="component" value="Unassembled WGS sequence"/>
</dbReference>
<proteinExistence type="predicted"/>
<dbReference type="BioCyc" id="LBOR1193007:G11KN-77-MONOMER"/>
<comment type="caution">
    <text evidence="1">The sequence shown here is derived from an EMBL/GenBank/DDBJ whole genome shotgun (WGS) entry which is preliminary data.</text>
</comment>
<evidence type="ECO:0000313" key="2">
    <source>
        <dbReference type="Proteomes" id="UP000011783"/>
    </source>
</evidence>
<sequence>MNPQNRWKNVQMTFYTDESLYINESQDSLFIPSGGECVLKLENLPSDVCGNLFQFYAGLLSNGASEFFGQGNLRFFLDNSKIFEQNLKSQKENWIYYSIPLKYPNDNGLGKSQKSNPKSWKLFERKDEQEKRNVDRNLFLKFDGILTSAPDYF</sequence>